<name>A0A934RAA5_9BACT</name>
<feature type="chain" id="PRO_5038072152" evidence="1">
    <location>
        <begin position="21"/>
        <end position="595"/>
    </location>
</feature>
<accession>A0A934RAA5</accession>
<proteinExistence type="predicted"/>
<keyword evidence="1" id="KW-0732">Signal</keyword>
<feature type="signal peptide" evidence="1">
    <location>
        <begin position="1"/>
        <end position="20"/>
    </location>
</feature>
<dbReference type="Pfam" id="PF11958">
    <property type="entry name" value="DUF3472"/>
    <property type="match status" value="1"/>
</dbReference>
<keyword evidence="3" id="KW-1185">Reference proteome</keyword>
<protein>
    <submittedName>
        <fullName evidence="2">Fibronectin type III domain-containing protein</fullName>
    </submittedName>
</protein>
<evidence type="ECO:0000313" key="3">
    <source>
        <dbReference type="Proteomes" id="UP000658278"/>
    </source>
</evidence>
<dbReference type="AlphaFoldDB" id="A0A934RAA5"/>
<dbReference type="RefSeq" id="WP_200278126.1">
    <property type="nucleotide sequence ID" value="NZ_JAENII010000004.1"/>
</dbReference>
<sequence>MIRIHSFLASILLPMPLAWAGDFPEPPEGFGQLEKEPAMVDGGRDEQGREFSYLAQPAVNGKLVLTASNGFFSGRVATARGVSDLPKVGDAKLIAPNFASLDWRGGGHSLRWHVLIKKPGEVFLSAHLGVTQAGSIVKASLGSEHKMVTTAVSDAGEGQPWELRFQVDEPGAYLLSLQAKEVAGRKVGDLHRIEVFGPAVEGASLLRARWRPAAAHGNYDTSEGSDTKLLVFSTRSEIPASSYSPITTPFGYYGTSFDDQGRSTGSFNFSMWGKPNAAGDLKIMPHLLGVGSPDGEFSGFGHEGSGVKPRGWQPMPDRPEEVVQALRVESGKEYDTYYGYYYDHPSEEWKFFAAGNKWHGGKPMKRLRLGSFCEVPGPPQLQRSGDVYREVRRRGWAWDGKKWIALDEYRPGGAGRSGDVAVNKRWYTTEDGEFAMGCGGIRFYRHDASHVRAPEPRELPGFLTDESTDLLFRMPIEVEVVKVDEVGTDRVTVGFTVKSEDELTGGTVFFGESDALTFAPRKLHGTERKSELSHAVNAATWSNAVELSSVKQGANQVVLEGLEPDRTYFVRILVDSRVSRVWSSRTFRFKTAAAD</sequence>
<dbReference type="Proteomes" id="UP000658278">
    <property type="component" value="Unassembled WGS sequence"/>
</dbReference>
<gene>
    <name evidence="2" type="ORF">JIN81_07330</name>
</gene>
<comment type="caution">
    <text evidence="2">The sequence shown here is derived from an EMBL/GenBank/DDBJ whole genome shotgun (WGS) entry which is preliminary data.</text>
</comment>
<dbReference type="EMBL" id="JAENII010000004">
    <property type="protein sequence ID" value="MBK1826825.1"/>
    <property type="molecule type" value="Genomic_DNA"/>
</dbReference>
<organism evidence="2 3">
    <name type="scientific">Haloferula rosea</name>
    <dbReference type="NCBI Taxonomy" id="490093"/>
    <lineage>
        <taxon>Bacteria</taxon>
        <taxon>Pseudomonadati</taxon>
        <taxon>Verrucomicrobiota</taxon>
        <taxon>Verrucomicrobiia</taxon>
        <taxon>Verrucomicrobiales</taxon>
        <taxon>Verrucomicrobiaceae</taxon>
        <taxon>Haloferula</taxon>
    </lineage>
</organism>
<reference evidence="2" key="1">
    <citation type="submission" date="2021-01" db="EMBL/GenBank/DDBJ databases">
        <title>Modified the classification status of verrucomicrobia.</title>
        <authorList>
            <person name="Feng X."/>
        </authorList>
    </citation>
    <scope>NUCLEOTIDE SEQUENCE</scope>
    <source>
        <strain evidence="2">KCTC 22201</strain>
    </source>
</reference>
<dbReference type="InterPro" id="IPR021862">
    <property type="entry name" value="DUF3472"/>
</dbReference>
<evidence type="ECO:0000313" key="2">
    <source>
        <dbReference type="EMBL" id="MBK1826825.1"/>
    </source>
</evidence>
<evidence type="ECO:0000256" key="1">
    <source>
        <dbReference type="SAM" id="SignalP"/>
    </source>
</evidence>